<organism evidence="13 14">
    <name type="scientific">Tetrahymena thermophila (strain SB210)</name>
    <dbReference type="NCBI Taxonomy" id="312017"/>
    <lineage>
        <taxon>Eukaryota</taxon>
        <taxon>Sar</taxon>
        <taxon>Alveolata</taxon>
        <taxon>Ciliophora</taxon>
        <taxon>Intramacronucleata</taxon>
        <taxon>Oligohymenophorea</taxon>
        <taxon>Hymenostomatida</taxon>
        <taxon>Tetrahymenina</taxon>
        <taxon>Tetrahymenidae</taxon>
        <taxon>Tetrahymena</taxon>
    </lineage>
</organism>
<reference evidence="14" key="1">
    <citation type="journal article" date="2006" name="PLoS Biol.">
        <title>Macronuclear genome sequence of the ciliate Tetrahymena thermophila, a model eukaryote.</title>
        <authorList>
            <person name="Eisen J.A."/>
            <person name="Coyne R.S."/>
            <person name="Wu M."/>
            <person name="Wu D."/>
            <person name="Thiagarajan M."/>
            <person name="Wortman J.R."/>
            <person name="Badger J.H."/>
            <person name="Ren Q."/>
            <person name="Amedeo P."/>
            <person name="Jones K.M."/>
            <person name="Tallon L.J."/>
            <person name="Delcher A.L."/>
            <person name="Salzberg S.L."/>
            <person name="Silva J.C."/>
            <person name="Haas B.J."/>
            <person name="Majoros W.H."/>
            <person name="Farzad M."/>
            <person name="Carlton J.M."/>
            <person name="Smith R.K. Jr."/>
            <person name="Garg J."/>
            <person name="Pearlman R.E."/>
            <person name="Karrer K.M."/>
            <person name="Sun L."/>
            <person name="Manning G."/>
            <person name="Elde N.C."/>
            <person name="Turkewitz A.P."/>
            <person name="Asai D.J."/>
            <person name="Wilkes D.E."/>
            <person name="Wang Y."/>
            <person name="Cai H."/>
            <person name="Collins K."/>
            <person name="Stewart B.A."/>
            <person name="Lee S.R."/>
            <person name="Wilamowska K."/>
            <person name="Weinberg Z."/>
            <person name="Ruzzo W.L."/>
            <person name="Wloga D."/>
            <person name="Gaertig J."/>
            <person name="Frankel J."/>
            <person name="Tsao C.-C."/>
            <person name="Gorovsky M.A."/>
            <person name="Keeling P.J."/>
            <person name="Waller R.F."/>
            <person name="Patron N.J."/>
            <person name="Cherry J.M."/>
            <person name="Stover N.A."/>
            <person name="Krieger C.J."/>
            <person name="del Toro C."/>
            <person name="Ryder H.F."/>
            <person name="Williamson S.C."/>
            <person name="Barbeau R.A."/>
            <person name="Hamilton E.P."/>
            <person name="Orias E."/>
        </authorList>
    </citation>
    <scope>NUCLEOTIDE SEQUENCE [LARGE SCALE GENOMIC DNA]</scope>
    <source>
        <strain evidence="14">SB210</strain>
    </source>
</reference>
<evidence type="ECO:0000256" key="7">
    <source>
        <dbReference type="ARBA" id="ARBA00022807"/>
    </source>
</evidence>
<dbReference type="EC" id="3.4.22.-" evidence="11"/>
<comment type="catalytic activity">
    <reaction evidence="10">
        <text>[protein]-C-terminal L-amino acid-glycyl-phosphatidylethanolamide + H2O = [protein]-C-terminal L-amino acid-glycine + a 1,2-diacyl-sn-glycero-3-phosphoethanolamine</text>
        <dbReference type="Rhea" id="RHEA:67548"/>
        <dbReference type="Rhea" id="RHEA-COMP:17323"/>
        <dbReference type="Rhea" id="RHEA-COMP:17324"/>
        <dbReference type="ChEBI" id="CHEBI:15377"/>
        <dbReference type="ChEBI" id="CHEBI:64612"/>
        <dbReference type="ChEBI" id="CHEBI:172940"/>
        <dbReference type="ChEBI" id="CHEBI:172941"/>
    </reaction>
    <physiologicalReaction direction="left-to-right" evidence="10">
        <dbReference type="Rhea" id="RHEA:67549"/>
    </physiologicalReaction>
</comment>
<gene>
    <name evidence="13" type="ORF">TTHERM_00622890</name>
</gene>
<evidence type="ECO:0000256" key="8">
    <source>
        <dbReference type="ARBA" id="ARBA00022927"/>
    </source>
</evidence>
<dbReference type="PANTHER" id="PTHR22624:SF49">
    <property type="entry name" value="CYSTEINE PROTEASE"/>
    <property type="match status" value="1"/>
</dbReference>
<evidence type="ECO:0000256" key="11">
    <source>
        <dbReference type="RuleBase" id="RU363115"/>
    </source>
</evidence>
<dbReference type="GO" id="GO:0000045">
    <property type="term" value="P:autophagosome assembly"/>
    <property type="evidence" value="ECO:0007669"/>
    <property type="project" value="TreeGrafter"/>
</dbReference>
<dbReference type="GO" id="GO:0004197">
    <property type="term" value="F:cysteine-type endopeptidase activity"/>
    <property type="evidence" value="ECO:0007669"/>
    <property type="project" value="TreeGrafter"/>
</dbReference>
<evidence type="ECO:0000256" key="6">
    <source>
        <dbReference type="ARBA" id="ARBA00022801"/>
    </source>
</evidence>
<dbReference type="RefSeq" id="XP_001022514.2">
    <property type="nucleotide sequence ID" value="XM_001022514.2"/>
</dbReference>
<dbReference type="Proteomes" id="UP000009168">
    <property type="component" value="Unassembled WGS sequence"/>
</dbReference>
<proteinExistence type="inferred from homology"/>
<keyword evidence="3" id="KW-0813">Transport</keyword>
<dbReference type="HOGENOM" id="CLU_021259_3_0_1"/>
<comment type="function">
    <text evidence="11">Cysteine protease that plays a key role in autophagy by mediating both proteolytic activation and delipidation of ATG8 family proteins.</text>
</comment>
<dbReference type="GO" id="GO:0005737">
    <property type="term" value="C:cytoplasm"/>
    <property type="evidence" value="ECO:0007669"/>
    <property type="project" value="UniProtKB-SubCell"/>
</dbReference>
<evidence type="ECO:0000313" key="14">
    <source>
        <dbReference type="Proteomes" id="UP000009168"/>
    </source>
</evidence>
<dbReference type="OrthoDB" id="2960936at2759"/>
<dbReference type="SUPFAM" id="SSF54001">
    <property type="entry name" value="Cysteine proteinases"/>
    <property type="match status" value="1"/>
</dbReference>
<comment type="subcellular location">
    <subcellularLocation>
        <location evidence="1 11">Cytoplasm</location>
    </subcellularLocation>
</comment>
<dbReference type="PANTHER" id="PTHR22624">
    <property type="entry name" value="CYSTEINE PROTEASE ATG4"/>
    <property type="match status" value="1"/>
</dbReference>
<keyword evidence="8 11" id="KW-0653">Protein transport</keyword>
<keyword evidence="14" id="KW-1185">Reference proteome</keyword>
<dbReference type="GO" id="GO:0016485">
    <property type="term" value="P:protein processing"/>
    <property type="evidence" value="ECO:0007669"/>
    <property type="project" value="TreeGrafter"/>
</dbReference>
<evidence type="ECO:0000256" key="9">
    <source>
        <dbReference type="ARBA" id="ARBA00023006"/>
    </source>
</evidence>
<evidence type="ECO:0000256" key="5">
    <source>
        <dbReference type="ARBA" id="ARBA00022670"/>
    </source>
</evidence>
<dbReference type="GO" id="GO:0000423">
    <property type="term" value="P:mitophagy"/>
    <property type="evidence" value="ECO:0007669"/>
    <property type="project" value="TreeGrafter"/>
</dbReference>
<dbReference type="InParanoid" id="Q240Z5"/>
<evidence type="ECO:0000259" key="12">
    <source>
        <dbReference type="Pfam" id="PF03416"/>
    </source>
</evidence>
<dbReference type="GO" id="GO:0035973">
    <property type="term" value="P:aggrephagy"/>
    <property type="evidence" value="ECO:0007669"/>
    <property type="project" value="TreeGrafter"/>
</dbReference>
<dbReference type="STRING" id="312017.Q240Z5"/>
<name>Q240Z5_TETTS</name>
<evidence type="ECO:0000256" key="1">
    <source>
        <dbReference type="ARBA" id="ARBA00004496"/>
    </source>
</evidence>
<evidence type="ECO:0000256" key="3">
    <source>
        <dbReference type="ARBA" id="ARBA00022448"/>
    </source>
</evidence>
<dbReference type="GeneID" id="7822915"/>
<dbReference type="InterPro" id="IPR038765">
    <property type="entry name" value="Papain-like_cys_pep_sf"/>
</dbReference>
<dbReference type="InterPro" id="IPR005078">
    <property type="entry name" value="Peptidase_C54"/>
</dbReference>
<dbReference type="AlphaFoldDB" id="Q240Z5"/>
<protein>
    <recommendedName>
        <fullName evidence="11">Cysteine protease</fullName>
        <ecNumber evidence="11">3.4.22.-</ecNumber>
    </recommendedName>
</protein>
<evidence type="ECO:0000313" key="13">
    <source>
        <dbReference type="EMBL" id="EAS02269.2"/>
    </source>
</evidence>
<evidence type="ECO:0000256" key="2">
    <source>
        <dbReference type="ARBA" id="ARBA00010958"/>
    </source>
</evidence>
<evidence type="ECO:0000256" key="4">
    <source>
        <dbReference type="ARBA" id="ARBA00022490"/>
    </source>
</evidence>
<dbReference type="EMBL" id="GG662540">
    <property type="protein sequence ID" value="EAS02269.2"/>
    <property type="molecule type" value="Genomic_DNA"/>
</dbReference>
<comment type="similarity">
    <text evidence="2 11">Belongs to the peptidase C54 family.</text>
</comment>
<keyword evidence="9 11" id="KW-0072">Autophagy</keyword>
<accession>Q240Z5</accession>
<keyword evidence="4 11" id="KW-0963">Cytoplasm</keyword>
<dbReference type="GO" id="GO:0015031">
    <property type="term" value="P:protein transport"/>
    <property type="evidence" value="ECO:0007669"/>
    <property type="project" value="UniProtKB-KW"/>
</dbReference>
<dbReference type="KEGG" id="tet:TTHERM_00622890"/>
<evidence type="ECO:0000256" key="10">
    <source>
        <dbReference type="ARBA" id="ARBA00029362"/>
    </source>
</evidence>
<keyword evidence="7" id="KW-0788">Thiol protease</keyword>
<sequence>MSTTQNCIQLVNEDSIFSTSKKFTLSSTERPMCQILGKIFYCGEKTNELLQEELSSLVFLSYKKNMKEFQYLSTTITTDNGWGCSLRTSQMMLAQGLKRHLYEKRVQSFIYNDKTKLDFQHLIMMFAESNSLENMDQSPFGFHSLLTQAINLFQVPLKQQYTPVQGIKALKQQFKQQKLVKSLKIVTSSTGVIFQEDIRQKMKNWEKSLLLILHFKLGTGKLNQIYVEQIKSLMDLEYFVGAIGGIKNKSLFMVGYMNDQFLSLDPHVQQVNNLKLIHTNNYTKLTFIIRMHAKIH</sequence>
<dbReference type="eggNOG" id="KOG2674">
    <property type="taxonomic scope" value="Eukaryota"/>
</dbReference>
<dbReference type="Pfam" id="PF03416">
    <property type="entry name" value="Peptidase_C54"/>
    <property type="match status" value="1"/>
</dbReference>
<keyword evidence="6 11" id="KW-0378">Hydrolase</keyword>
<feature type="domain" description="Peptidase C54 catalytic" evidence="12">
    <location>
        <begin position="50"/>
        <end position="276"/>
    </location>
</feature>
<dbReference type="GO" id="GO:0034727">
    <property type="term" value="P:piecemeal microautophagy of the nucleus"/>
    <property type="evidence" value="ECO:0007669"/>
    <property type="project" value="TreeGrafter"/>
</dbReference>
<dbReference type="GO" id="GO:0019786">
    <property type="term" value="F:protein-phosphatidylethanolamide deconjugating activity"/>
    <property type="evidence" value="ECO:0007669"/>
    <property type="project" value="InterPro"/>
</dbReference>
<dbReference type="InterPro" id="IPR046792">
    <property type="entry name" value="Peptidase_C54_cat"/>
</dbReference>
<keyword evidence="5 11" id="KW-0645">Protease</keyword>